<keyword evidence="1" id="KW-0472">Membrane</keyword>
<dbReference type="OrthoDB" id="3243284at2"/>
<feature type="transmembrane region" description="Helical" evidence="1">
    <location>
        <begin position="6"/>
        <end position="29"/>
    </location>
</feature>
<organism evidence="2 3">
    <name type="scientific">Gardnerella vaginalis</name>
    <dbReference type="NCBI Taxonomy" id="2702"/>
    <lineage>
        <taxon>Bacteria</taxon>
        <taxon>Bacillati</taxon>
        <taxon>Actinomycetota</taxon>
        <taxon>Actinomycetes</taxon>
        <taxon>Bifidobacteriales</taxon>
        <taxon>Bifidobacteriaceae</taxon>
        <taxon>Gardnerella</taxon>
    </lineage>
</organism>
<keyword evidence="1" id="KW-1133">Transmembrane helix</keyword>
<evidence type="ECO:0000313" key="3">
    <source>
        <dbReference type="Proteomes" id="UP000259221"/>
    </source>
</evidence>
<dbReference type="Proteomes" id="UP000259221">
    <property type="component" value="Unassembled WGS sequence"/>
</dbReference>
<keyword evidence="1" id="KW-0812">Transmembrane</keyword>
<dbReference type="EMBL" id="LRTV01000001">
    <property type="protein sequence ID" value="RFD80145.1"/>
    <property type="molecule type" value="Genomic_DNA"/>
</dbReference>
<comment type="caution">
    <text evidence="2">The sequence shown here is derived from an EMBL/GenBank/DDBJ whole genome shotgun (WGS) entry which is preliminary data.</text>
</comment>
<accession>A0A3E1J1B0</accession>
<proteinExistence type="predicted"/>
<reference evidence="2 3" key="1">
    <citation type="submission" date="2016-02" db="EMBL/GenBank/DDBJ databases">
        <authorList>
            <person name="Alioto T."/>
            <person name="Alioto T."/>
        </authorList>
    </citation>
    <scope>NUCLEOTIDE SEQUENCE [LARGE SCALE GENOMIC DNA]</scope>
    <source>
        <strain evidence="2 3">NR010</strain>
    </source>
</reference>
<dbReference type="RefSeq" id="WP_116711741.1">
    <property type="nucleotide sequence ID" value="NZ_LRTV01000001.1"/>
</dbReference>
<evidence type="ECO:0000313" key="2">
    <source>
        <dbReference type="EMBL" id="RFD80145.1"/>
    </source>
</evidence>
<protein>
    <submittedName>
        <fullName evidence="2">Uncharacterized protein</fullName>
    </submittedName>
</protein>
<name>A0A3E1J1B0_GARVA</name>
<evidence type="ECO:0000256" key="1">
    <source>
        <dbReference type="SAM" id="Phobius"/>
    </source>
</evidence>
<dbReference type="AlphaFoldDB" id="A0A3E1J1B0"/>
<gene>
    <name evidence="2" type="ORF">AXE77_01130</name>
</gene>
<sequence>MPWWIWLLITIFMLCMIAAGLTLVVLSAIRLAKTCYGFSQEVASRFDFLNEDSDAEVCRDPLFTQPIAHAAHRYERTRTRVVERHERIREKHRLVWQHWQEKSLREEDVQL</sequence>